<reference evidence="1 2" key="1">
    <citation type="submission" date="2019-11" db="EMBL/GenBank/DDBJ databases">
        <authorList>
            <person name="Holert J."/>
        </authorList>
    </citation>
    <scope>NUCLEOTIDE SEQUENCE [LARGE SCALE GENOMIC DNA]</scope>
    <source>
        <strain evidence="1">BC8_1</strain>
    </source>
</reference>
<organism evidence="1 2">
    <name type="scientific">Mycolicibacterium vanbaalenii</name>
    <name type="common">Mycobacterium vanbaalenii</name>
    <dbReference type="NCBI Taxonomy" id="110539"/>
    <lineage>
        <taxon>Bacteria</taxon>
        <taxon>Bacillati</taxon>
        <taxon>Actinomycetota</taxon>
        <taxon>Actinomycetes</taxon>
        <taxon>Mycobacteriales</taxon>
        <taxon>Mycobacteriaceae</taxon>
        <taxon>Mycolicibacterium</taxon>
    </lineage>
</organism>
<dbReference type="Proteomes" id="UP000430146">
    <property type="component" value="Unassembled WGS sequence"/>
</dbReference>
<proteinExistence type="predicted"/>
<dbReference type="EMBL" id="CACSIP010000029">
    <property type="protein sequence ID" value="CAA0127337.1"/>
    <property type="molecule type" value="Genomic_DNA"/>
</dbReference>
<sequence>MYKQSRGKRWLGVLREALTMLKMAEKSVATYAEAATRMQGVRVISERDKDVMTGIARDNIKLTLKSQNLGGESHLAETLAPIATAMGNFSLDDEFNTTLRNLIDAIDDALPELEGQMTEHDATIEEVIGELERALLISLVVTLTSHNVLIKKVEEWERPHQRFLQGLEPADVGHYLDVKTLVYADTDGPGRVHMQDLVSAVNGGAEIWMAGAGRETVNSYPEAQAVAYAQWFSYAFSLWEEQFRGRIAAWFDKRTPERIRGSDIRSDYFGDIRLIRNDFVHNKGICKDSAQLKRLEFGLTRRRPIEITPEQMLSLIDLFPRDELRTAPTPLPPGDTMRVPGKVNPHVLEDVQTRAQKLGLNDSQLLETALSEWLARNGS</sequence>
<evidence type="ECO:0000313" key="2">
    <source>
        <dbReference type="Proteomes" id="UP000430146"/>
    </source>
</evidence>
<dbReference type="RefSeq" id="WP_200846047.1">
    <property type="nucleotide sequence ID" value="NZ_CACSIP010000029.1"/>
</dbReference>
<dbReference type="AlphaFoldDB" id="A0A5S9R452"/>
<protein>
    <submittedName>
        <fullName evidence="1">Uncharacterized protein</fullName>
    </submittedName>
</protein>
<name>A0A5S9R452_MYCVN</name>
<evidence type="ECO:0000313" key="1">
    <source>
        <dbReference type="EMBL" id="CAA0127337.1"/>
    </source>
</evidence>
<keyword evidence="2" id="KW-1185">Reference proteome</keyword>
<accession>A0A5S9R452</accession>
<gene>
    <name evidence="1" type="ORF">AELLOGFF_05170</name>
</gene>